<comment type="similarity">
    <text evidence="1">Belongs to the dynein heavy chain family.</text>
</comment>
<evidence type="ECO:0000256" key="1">
    <source>
        <dbReference type="ARBA" id="ARBA00008887"/>
    </source>
</evidence>
<accession>A0A7R8ZZP1</accession>
<dbReference type="OrthoDB" id="14187at2759"/>
<organism evidence="2">
    <name type="scientific">Cyprideis torosa</name>
    <dbReference type="NCBI Taxonomy" id="163714"/>
    <lineage>
        <taxon>Eukaryota</taxon>
        <taxon>Metazoa</taxon>
        <taxon>Ecdysozoa</taxon>
        <taxon>Arthropoda</taxon>
        <taxon>Crustacea</taxon>
        <taxon>Oligostraca</taxon>
        <taxon>Ostracoda</taxon>
        <taxon>Podocopa</taxon>
        <taxon>Podocopida</taxon>
        <taxon>Cytherocopina</taxon>
        <taxon>Cytheroidea</taxon>
        <taxon>Cytherideidae</taxon>
        <taxon>Cyprideis</taxon>
    </lineage>
</organism>
<dbReference type="Pfam" id="PF08385">
    <property type="entry name" value="DHC_N1"/>
    <property type="match status" value="1"/>
</dbReference>
<evidence type="ECO:0000313" key="2">
    <source>
        <dbReference type="EMBL" id="CAD7237711.1"/>
    </source>
</evidence>
<dbReference type="AlphaFoldDB" id="A0A7R8ZZP1"/>
<gene>
    <name evidence="2" type="ORF">CTOB1V02_LOCUS15526</name>
</gene>
<proteinExistence type="inferred from homology"/>
<dbReference type="PANTHER" id="PTHR46532">
    <property type="entry name" value="MALE FERTILITY FACTOR KL5"/>
    <property type="match status" value="1"/>
</dbReference>
<dbReference type="GO" id="GO:0005858">
    <property type="term" value="C:axonemal dynein complex"/>
    <property type="evidence" value="ECO:0007669"/>
    <property type="project" value="TreeGrafter"/>
</dbReference>
<dbReference type="GO" id="GO:0007018">
    <property type="term" value="P:microtubule-based movement"/>
    <property type="evidence" value="ECO:0007669"/>
    <property type="project" value="InterPro"/>
</dbReference>
<feature type="non-terminal residue" evidence="2">
    <location>
        <position position="133"/>
    </location>
</feature>
<name>A0A7R8ZZP1_9CRUS</name>
<sequence length="133" mass="15066">MFFSVLGLVKNGDPAVEKKMAELEMGLLHLQQNIAIPEVTLSIHPAVVAVVKRAAEENRKATLADFGDKLDDASFLNQLQNGVSRWIREIQKVTRLDRDPSSGTTLQEVSFWLNLERALLRLQERRESQEVQL</sequence>
<dbReference type="EMBL" id="OB691090">
    <property type="protein sequence ID" value="CAD7237711.1"/>
    <property type="molecule type" value="Genomic_DNA"/>
</dbReference>
<reference evidence="2" key="1">
    <citation type="submission" date="2020-11" db="EMBL/GenBank/DDBJ databases">
        <authorList>
            <person name="Tran Van P."/>
        </authorList>
    </citation>
    <scope>NUCLEOTIDE SEQUENCE</scope>
</reference>
<dbReference type="PANTHER" id="PTHR46532:SF4">
    <property type="entry name" value="AAA+ ATPASE DOMAIN-CONTAINING PROTEIN"/>
    <property type="match status" value="1"/>
</dbReference>
<dbReference type="InterPro" id="IPR026983">
    <property type="entry name" value="DHC"/>
</dbReference>
<dbReference type="GO" id="GO:0051959">
    <property type="term" value="F:dynein light intermediate chain binding"/>
    <property type="evidence" value="ECO:0007669"/>
    <property type="project" value="InterPro"/>
</dbReference>
<dbReference type="InterPro" id="IPR013594">
    <property type="entry name" value="Dynein_heavy_tail"/>
</dbReference>
<dbReference type="GO" id="GO:0045505">
    <property type="term" value="F:dynein intermediate chain binding"/>
    <property type="evidence" value="ECO:0007669"/>
    <property type="project" value="InterPro"/>
</dbReference>
<protein>
    <submittedName>
        <fullName evidence="2">Uncharacterized protein</fullName>
    </submittedName>
</protein>